<dbReference type="CDD" id="cd13585">
    <property type="entry name" value="PBP2_TMBP_like"/>
    <property type="match status" value="1"/>
</dbReference>
<evidence type="ECO:0000256" key="3">
    <source>
        <dbReference type="SAM" id="SignalP"/>
    </source>
</evidence>
<accession>A0A7X5ZJI3</accession>
<reference evidence="4 5" key="1">
    <citation type="submission" date="2020-03" db="EMBL/GenBank/DDBJ databases">
        <authorList>
            <person name="Lai Q."/>
        </authorList>
    </citation>
    <scope>NUCLEOTIDE SEQUENCE [LARGE SCALE GENOMIC DNA]</scope>
    <source>
        <strain evidence="4 5">CCUG 25036</strain>
    </source>
</reference>
<sequence>MNHRRKWQGKLARRACCLALLVASGAAFADTTLTIGTVNNTDMVRMQALSPEYERTHPGVHLNWVVLEENTLRQRLTTDIATHGGQFDVVTIGAYEAPLWGAQKWLAPLDNLPADYDVNDLFKNVREQLTVDNHLYAVPFYAEASITYYRTDLFAHANLTMPPEPTWDQIRGFAQKLHDPAHGVYGICLRGKAGWGENMALLGTIVNSWGGRWFDEQWHPQIDTPEWHGAVNFYVDLLKNYGPPGPSDNGFNENLALFAGGRCAMWVDASVGGGTVSNPKESQVAGKVGFVRSPHEVTDKGSSWLWVWSLAIPASSRQADAARNFILWATSKPYLQLVAKKYGEESTPPGTRESTYANAAYIKAAPFAKVTYDSLKAVDPAHPTLKPVPYKGIQIVSIPEFQAVATLVGRQIAGALAGRGNVDELLRTAQGAVDRTMKRAGYYEHKPVIQQEPTQ</sequence>
<dbReference type="InterPro" id="IPR050490">
    <property type="entry name" value="Bact_solute-bd_prot1"/>
</dbReference>
<evidence type="ECO:0000313" key="5">
    <source>
        <dbReference type="Proteomes" id="UP000490980"/>
    </source>
</evidence>
<dbReference type="GO" id="GO:0042597">
    <property type="term" value="C:periplasmic space"/>
    <property type="evidence" value="ECO:0007669"/>
    <property type="project" value="UniProtKB-SubCell"/>
</dbReference>
<dbReference type="SUPFAM" id="SSF53850">
    <property type="entry name" value="Periplasmic binding protein-like II"/>
    <property type="match status" value="1"/>
</dbReference>
<dbReference type="PANTHER" id="PTHR43649">
    <property type="entry name" value="ARABINOSE-BINDING PROTEIN-RELATED"/>
    <property type="match status" value="1"/>
</dbReference>
<evidence type="ECO:0000256" key="2">
    <source>
        <dbReference type="ARBA" id="ARBA00008520"/>
    </source>
</evidence>
<comment type="caution">
    <text evidence="4">The sequence shown here is derived from an EMBL/GenBank/DDBJ whole genome shotgun (WGS) entry which is preliminary data.</text>
</comment>
<gene>
    <name evidence="4" type="ORF">HBF25_16565</name>
</gene>
<keyword evidence="3" id="KW-0732">Signal</keyword>
<protein>
    <submittedName>
        <fullName evidence="4">Sugar ABC transporter substrate-binding protein</fullName>
    </submittedName>
</protein>
<organism evidence="4 5">
    <name type="scientific">Luteibacter anthropi</name>
    <dbReference type="NCBI Taxonomy" id="564369"/>
    <lineage>
        <taxon>Bacteria</taxon>
        <taxon>Pseudomonadati</taxon>
        <taxon>Pseudomonadota</taxon>
        <taxon>Gammaproteobacteria</taxon>
        <taxon>Lysobacterales</taxon>
        <taxon>Rhodanobacteraceae</taxon>
        <taxon>Luteibacter</taxon>
    </lineage>
</organism>
<dbReference type="RefSeq" id="WP_166950327.1">
    <property type="nucleotide sequence ID" value="NZ_JAARLZ010000009.1"/>
</dbReference>
<proteinExistence type="inferred from homology"/>
<evidence type="ECO:0000256" key="1">
    <source>
        <dbReference type="ARBA" id="ARBA00004418"/>
    </source>
</evidence>
<name>A0A7X5ZJI3_9GAMM</name>
<dbReference type="PANTHER" id="PTHR43649:SF12">
    <property type="entry name" value="DIACETYLCHITOBIOSE BINDING PROTEIN DASA"/>
    <property type="match status" value="1"/>
</dbReference>
<dbReference type="Pfam" id="PF01547">
    <property type="entry name" value="SBP_bac_1"/>
    <property type="match status" value="1"/>
</dbReference>
<comment type="similarity">
    <text evidence="2">Belongs to the bacterial solute-binding protein 1 family.</text>
</comment>
<feature type="signal peptide" evidence="3">
    <location>
        <begin position="1"/>
        <end position="29"/>
    </location>
</feature>
<dbReference type="Gene3D" id="3.40.190.10">
    <property type="entry name" value="Periplasmic binding protein-like II"/>
    <property type="match status" value="2"/>
</dbReference>
<comment type="subcellular location">
    <subcellularLocation>
        <location evidence="1">Periplasm</location>
    </subcellularLocation>
</comment>
<keyword evidence="5" id="KW-1185">Reference proteome</keyword>
<dbReference type="InterPro" id="IPR006059">
    <property type="entry name" value="SBP"/>
</dbReference>
<dbReference type="EMBL" id="JAARLZ010000009">
    <property type="protein sequence ID" value="NII07998.1"/>
    <property type="molecule type" value="Genomic_DNA"/>
</dbReference>
<feature type="chain" id="PRO_5031550059" evidence="3">
    <location>
        <begin position="30"/>
        <end position="455"/>
    </location>
</feature>
<dbReference type="Proteomes" id="UP000490980">
    <property type="component" value="Unassembled WGS sequence"/>
</dbReference>
<evidence type="ECO:0000313" key="4">
    <source>
        <dbReference type="EMBL" id="NII07998.1"/>
    </source>
</evidence>
<dbReference type="AlphaFoldDB" id="A0A7X5ZJI3"/>